<organism evidence="4 5">
    <name type="scientific">Bifidobacterium thermophilum</name>
    <dbReference type="NCBI Taxonomy" id="33905"/>
    <lineage>
        <taxon>Bacteria</taxon>
        <taxon>Bacillati</taxon>
        <taxon>Actinomycetota</taxon>
        <taxon>Actinomycetes</taxon>
        <taxon>Bifidobacteriales</taxon>
        <taxon>Bifidobacteriaceae</taxon>
        <taxon>Bifidobacterium</taxon>
    </lineage>
</organism>
<evidence type="ECO:0000256" key="1">
    <source>
        <dbReference type="ARBA" id="ARBA00008061"/>
    </source>
</evidence>
<dbReference type="RefSeq" id="WP_168983629.1">
    <property type="nucleotide sequence ID" value="NZ_JABAGI010000001.1"/>
</dbReference>
<dbReference type="InterPro" id="IPR017853">
    <property type="entry name" value="GH"/>
</dbReference>
<dbReference type="InterPro" id="IPR044505">
    <property type="entry name" value="GlgX_Isoamylase_N_E_set"/>
</dbReference>
<comment type="caution">
    <text evidence="4">The sequence shown here is derived from an EMBL/GenBank/DDBJ whole genome shotgun (WGS) entry which is preliminary data.</text>
</comment>
<dbReference type="CDD" id="cd11326">
    <property type="entry name" value="AmyAc_Glg_debranch"/>
    <property type="match status" value="1"/>
</dbReference>
<name>A0A7X9NRB5_9BIFI</name>
<dbReference type="InterPro" id="IPR014756">
    <property type="entry name" value="Ig_E-set"/>
</dbReference>
<dbReference type="NCBIfam" id="TIGR02100">
    <property type="entry name" value="glgX_debranch"/>
    <property type="match status" value="1"/>
</dbReference>
<dbReference type="InterPro" id="IPR013783">
    <property type="entry name" value="Ig-like_fold"/>
</dbReference>
<gene>
    <name evidence="4" type="primary">glgX</name>
    <name evidence="4" type="ORF">HF844_00460</name>
</gene>
<dbReference type="InterPro" id="IPR013780">
    <property type="entry name" value="Glyco_hydro_b"/>
</dbReference>
<dbReference type="PANTHER" id="PTHR43002">
    <property type="entry name" value="GLYCOGEN DEBRANCHING ENZYME"/>
    <property type="match status" value="1"/>
</dbReference>
<dbReference type="CDD" id="cd02856">
    <property type="entry name" value="E_set_GDE_Isoamylase_N"/>
    <property type="match status" value="1"/>
</dbReference>
<dbReference type="SUPFAM" id="SSF51445">
    <property type="entry name" value="(Trans)glycosidases"/>
    <property type="match status" value="1"/>
</dbReference>
<dbReference type="SUPFAM" id="SSF51011">
    <property type="entry name" value="Glycosyl hydrolase domain"/>
    <property type="match status" value="1"/>
</dbReference>
<dbReference type="GO" id="GO:0004135">
    <property type="term" value="F:amylo-alpha-1,6-glucosidase activity"/>
    <property type="evidence" value="ECO:0007669"/>
    <property type="project" value="InterPro"/>
</dbReference>
<dbReference type="Proteomes" id="UP000588369">
    <property type="component" value="Unassembled WGS sequence"/>
</dbReference>
<sequence>MKNPPLHRYATRPGLYFTDDGGADAVVRSETADRIWLCVYEPLDRPSAFYNEAVRLFKGSPIPWTQEVRLFPICSRIIESMYVRETLFAMSGPNYGLWYVHLPKAWDGMRYAYRVDGQWNPTHDVRFNPHKILLDPYGKGIDGTMKLDASAFSYECTIDNGVVHGSPDGNMSTLDSLGSMPVSVAIDDRDTTKHEGEPSHPHVPWSKTVIYELHVKGFTANAPWLPPELRGTYAGLAHPATLSYLQTLGVTSIELLPIQAKQDELFLQQRGRHNYWGYSTLGYFAPEPSYATQAAQRSGPRAVRQEVIDMVRALHEAGFEVIMDVVYNHTCEGGTDGPTVCWRGLDELSYYRHQRNNPSRLEDTTGCGNTLDFSNTHVVTFAIDSLRYWAKRIGVDGFRFDLAASLARLDGNFTKHHPFLYALRSDMLLGNLKLIMEPWDVGYQGWRTGQFGMPFGEWNDAFRNSVRQFWLTDPVDRPGNGETGMQEMATRLCGSADLFATEPGRGAPSSINFISCHDGFTTADLTAYARKHNEDNGEDNNDGSNVNYSVNFGHEGPSDDPAINQHRERATLNLLGTLLLSLGTPMLQAGDEFGNSQQGNNNAYCQDNDITWLQWDWMDSTGKNSQLRIFESVSRLISARKSLSLFHTEDFYTRLTQIGLFKQSSRVQWFLPDGTTPVDSDWSNPTARRFTMRLIAHNSADLLIIINGDAGDCGFRLPTDSSWQTVWSSAQAEGIEPAPGTKVSVAQHSPDMNWMAMHLTRYPLSDVIAQAQNTPHDSTSAMTPPVPSVIAQSEATEQLRAPHQGVPAGTNAQTGVAGDADADADVDTTGNVASPGTALRNTAKSATQHHDNHDDAKPEQESWMVPEYSITLMQQIKPKNQADSSN</sequence>
<evidence type="ECO:0000313" key="5">
    <source>
        <dbReference type="Proteomes" id="UP000588369"/>
    </source>
</evidence>
<evidence type="ECO:0000256" key="2">
    <source>
        <dbReference type="SAM" id="MobiDB-lite"/>
    </source>
</evidence>
<reference evidence="4 5" key="1">
    <citation type="submission" date="2020-04" db="EMBL/GenBank/DDBJ databases">
        <authorList>
            <person name="Hitch T.C.A."/>
            <person name="Wylensek D."/>
            <person name="Clavel T."/>
        </authorList>
    </citation>
    <scope>NUCLEOTIDE SEQUENCE [LARGE SCALE GENOMIC DNA]</scope>
    <source>
        <strain evidence="4 5">BSM-130-P53-3C</strain>
    </source>
</reference>
<dbReference type="Gene3D" id="3.20.20.80">
    <property type="entry name" value="Glycosidases"/>
    <property type="match status" value="1"/>
</dbReference>
<feature type="compositionally biased region" description="Basic and acidic residues" evidence="2">
    <location>
        <begin position="848"/>
        <end position="860"/>
    </location>
</feature>
<dbReference type="Gene3D" id="2.60.40.10">
    <property type="entry name" value="Immunoglobulins"/>
    <property type="match status" value="1"/>
</dbReference>
<dbReference type="GO" id="GO:0005980">
    <property type="term" value="P:glycogen catabolic process"/>
    <property type="evidence" value="ECO:0007669"/>
    <property type="project" value="InterPro"/>
</dbReference>
<dbReference type="SMART" id="SM00642">
    <property type="entry name" value="Aamy"/>
    <property type="match status" value="1"/>
</dbReference>
<comment type="similarity">
    <text evidence="1">Belongs to the glycosyl hydrolase 13 family.</text>
</comment>
<dbReference type="AlphaFoldDB" id="A0A7X9NRB5"/>
<feature type="region of interest" description="Disordered" evidence="2">
    <location>
        <begin position="804"/>
        <end position="861"/>
    </location>
</feature>
<dbReference type="InterPro" id="IPR011837">
    <property type="entry name" value="Glycogen_debranch_GlgX"/>
</dbReference>
<dbReference type="Gene3D" id="2.60.40.1180">
    <property type="entry name" value="Golgi alpha-mannosidase II"/>
    <property type="match status" value="1"/>
</dbReference>
<feature type="domain" description="Glycosyl hydrolase family 13 catalytic" evidence="3">
    <location>
        <begin position="212"/>
        <end position="640"/>
    </location>
</feature>
<proteinExistence type="inferred from homology"/>
<evidence type="ECO:0000259" key="3">
    <source>
        <dbReference type="SMART" id="SM00642"/>
    </source>
</evidence>
<evidence type="ECO:0000313" key="4">
    <source>
        <dbReference type="EMBL" id="NME61287.1"/>
    </source>
</evidence>
<dbReference type="InterPro" id="IPR006047">
    <property type="entry name" value="GH13_cat_dom"/>
</dbReference>
<protein>
    <submittedName>
        <fullName evidence="4">Glycogen debranching protein GlgX</fullName>
    </submittedName>
</protein>
<dbReference type="EMBL" id="JABAGI010000001">
    <property type="protein sequence ID" value="NME61287.1"/>
    <property type="molecule type" value="Genomic_DNA"/>
</dbReference>
<dbReference type="SUPFAM" id="SSF81296">
    <property type="entry name" value="E set domains"/>
    <property type="match status" value="1"/>
</dbReference>
<accession>A0A7X9NRB5</accession>